<keyword evidence="6" id="KW-0472">Membrane</keyword>
<feature type="domain" description="Multidrug resistance protein MdtA-like beta-barrel" evidence="10">
    <location>
        <begin position="208"/>
        <end position="287"/>
    </location>
</feature>
<evidence type="ECO:0000256" key="7">
    <source>
        <dbReference type="SAM" id="SignalP"/>
    </source>
</evidence>
<feature type="domain" description="Multidrug resistance protein MdtA-like barrel-sandwich hybrid" evidence="9">
    <location>
        <begin position="62"/>
        <end position="204"/>
    </location>
</feature>
<keyword evidence="4" id="KW-1003">Cell membrane</keyword>
<dbReference type="Gene3D" id="2.40.30.170">
    <property type="match status" value="1"/>
</dbReference>
<evidence type="ECO:0000256" key="3">
    <source>
        <dbReference type="ARBA" id="ARBA00022448"/>
    </source>
</evidence>
<dbReference type="InterPro" id="IPR058627">
    <property type="entry name" value="MdtA-like_C"/>
</dbReference>
<evidence type="ECO:0000256" key="1">
    <source>
        <dbReference type="ARBA" id="ARBA00004236"/>
    </source>
</evidence>
<feature type="signal peptide" evidence="7">
    <location>
        <begin position="1"/>
        <end position="28"/>
    </location>
</feature>
<dbReference type="PANTHER" id="PTHR30469:SF36">
    <property type="entry name" value="BLL3903 PROTEIN"/>
    <property type="match status" value="1"/>
</dbReference>
<name>A0ABN1FYZ9_9PROT</name>
<feature type="domain" description="Multidrug resistance protein MdtA-like alpha-helical hairpin" evidence="8">
    <location>
        <begin position="102"/>
        <end position="170"/>
    </location>
</feature>
<evidence type="ECO:0000259" key="8">
    <source>
        <dbReference type="Pfam" id="PF25876"/>
    </source>
</evidence>
<evidence type="ECO:0000313" key="13">
    <source>
        <dbReference type="Proteomes" id="UP001501588"/>
    </source>
</evidence>
<feature type="domain" description="Multidrug resistance protein MdtA-like C-terminal permuted SH3" evidence="11">
    <location>
        <begin position="294"/>
        <end position="354"/>
    </location>
</feature>
<dbReference type="Gene3D" id="1.10.287.470">
    <property type="entry name" value="Helix hairpin bin"/>
    <property type="match status" value="1"/>
</dbReference>
<dbReference type="InterPro" id="IPR006143">
    <property type="entry name" value="RND_pump_MFP"/>
</dbReference>
<keyword evidence="13" id="KW-1185">Reference proteome</keyword>
<dbReference type="Gene3D" id="2.40.50.100">
    <property type="match status" value="1"/>
</dbReference>
<evidence type="ECO:0000256" key="2">
    <source>
        <dbReference type="ARBA" id="ARBA00009477"/>
    </source>
</evidence>
<dbReference type="Pfam" id="PF25917">
    <property type="entry name" value="BSH_RND"/>
    <property type="match status" value="1"/>
</dbReference>
<dbReference type="Pfam" id="PF25967">
    <property type="entry name" value="RND-MFP_C"/>
    <property type="match status" value="1"/>
</dbReference>
<keyword evidence="5" id="KW-0997">Cell inner membrane</keyword>
<dbReference type="InterPro" id="IPR058625">
    <property type="entry name" value="MdtA-like_BSH"/>
</dbReference>
<dbReference type="EMBL" id="BAAAFZ010000074">
    <property type="protein sequence ID" value="GAA0600733.1"/>
    <property type="molecule type" value="Genomic_DNA"/>
</dbReference>
<gene>
    <name evidence="12" type="ORF">GCM10009416_43350</name>
</gene>
<dbReference type="InterPro" id="IPR058624">
    <property type="entry name" value="MdtA-like_HH"/>
</dbReference>
<dbReference type="Pfam" id="PF25944">
    <property type="entry name" value="Beta-barrel_RND"/>
    <property type="match status" value="1"/>
</dbReference>
<dbReference type="Gene3D" id="2.40.420.20">
    <property type="match status" value="1"/>
</dbReference>
<evidence type="ECO:0000259" key="10">
    <source>
        <dbReference type="Pfam" id="PF25944"/>
    </source>
</evidence>
<evidence type="ECO:0000259" key="11">
    <source>
        <dbReference type="Pfam" id="PF25967"/>
    </source>
</evidence>
<evidence type="ECO:0000256" key="4">
    <source>
        <dbReference type="ARBA" id="ARBA00022475"/>
    </source>
</evidence>
<keyword evidence="3" id="KW-0813">Transport</keyword>
<evidence type="ECO:0000256" key="6">
    <source>
        <dbReference type="ARBA" id="ARBA00023136"/>
    </source>
</evidence>
<sequence>MRNPRFLPFLVLLLCWLALPGAAAPARAQPGGAPVPVATEPVRVGPVPVEVIANGVVAAESVVSVRPRVDGQIEQVHVVEGQMVRRGQPLFTLDTRLTRAVLAQQEATLARDRAQAVRAQADAQRYQSLRGESFASQQRFEQAQADAAASAATVRATEAQIAQTKLSLDFATITAEIDGRLGALPIRVGNVARAGENTPLATITQIDPVLVQFAVPERWLGEIKAAMAERPPHVRARPDQPGAPAAEGELVFVDSSVDTNTGTILLKARFPNADMKLWPGQYVQVALVTRQEEAISVPAAAVQTGQQGRFVFVLAPDGTARRRPVELVRTVGDRAVVRGPLAEGDKAITDGAQRVADGWRVVERAAPAVAGSPQRVSSSKP</sequence>
<dbReference type="Pfam" id="PF25876">
    <property type="entry name" value="HH_MFP_RND"/>
    <property type="match status" value="1"/>
</dbReference>
<accession>A0ABN1FYZ9</accession>
<dbReference type="SUPFAM" id="SSF111369">
    <property type="entry name" value="HlyD-like secretion proteins"/>
    <property type="match status" value="1"/>
</dbReference>
<dbReference type="NCBIfam" id="TIGR01730">
    <property type="entry name" value="RND_mfp"/>
    <property type="match status" value="1"/>
</dbReference>
<dbReference type="PANTHER" id="PTHR30469">
    <property type="entry name" value="MULTIDRUG RESISTANCE PROTEIN MDTA"/>
    <property type="match status" value="1"/>
</dbReference>
<dbReference type="InterPro" id="IPR058626">
    <property type="entry name" value="MdtA-like_b-barrel"/>
</dbReference>
<organism evidence="12 13">
    <name type="scientific">Craurococcus roseus</name>
    <dbReference type="NCBI Taxonomy" id="77585"/>
    <lineage>
        <taxon>Bacteria</taxon>
        <taxon>Pseudomonadati</taxon>
        <taxon>Pseudomonadota</taxon>
        <taxon>Alphaproteobacteria</taxon>
        <taxon>Acetobacterales</taxon>
        <taxon>Acetobacteraceae</taxon>
        <taxon>Craurococcus</taxon>
    </lineage>
</organism>
<proteinExistence type="inferred from homology"/>
<feature type="chain" id="PRO_5046808302" evidence="7">
    <location>
        <begin position="29"/>
        <end position="381"/>
    </location>
</feature>
<evidence type="ECO:0000256" key="5">
    <source>
        <dbReference type="ARBA" id="ARBA00022519"/>
    </source>
</evidence>
<dbReference type="RefSeq" id="WP_343897505.1">
    <property type="nucleotide sequence ID" value="NZ_BAAAFZ010000074.1"/>
</dbReference>
<evidence type="ECO:0000313" key="12">
    <source>
        <dbReference type="EMBL" id="GAA0600733.1"/>
    </source>
</evidence>
<keyword evidence="7" id="KW-0732">Signal</keyword>
<evidence type="ECO:0000259" key="9">
    <source>
        <dbReference type="Pfam" id="PF25917"/>
    </source>
</evidence>
<comment type="subcellular location">
    <subcellularLocation>
        <location evidence="1">Cell membrane</location>
    </subcellularLocation>
</comment>
<dbReference type="Proteomes" id="UP001501588">
    <property type="component" value="Unassembled WGS sequence"/>
</dbReference>
<comment type="similarity">
    <text evidence="2">Belongs to the membrane fusion protein (MFP) (TC 8.A.1) family.</text>
</comment>
<reference evidence="12 13" key="1">
    <citation type="journal article" date="2019" name="Int. J. Syst. Evol. Microbiol.">
        <title>The Global Catalogue of Microorganisms (GCM) 10K type strain sequencing project: providing services to taxonomists for standard genome sequencing and annotation.</title>
        <authorList>
            <consortium name="The Broad Institute Genomics Platform"/>
            <consortium name="The Broad Institute Genome Sequencing Center for Infectious Disease"/>
            <person name="Wu L."/>
            <person name="Ma J."/>
        </authorList>
    </citation>
    <scope>NUCLEOTIDE SEQUENCE [LARGE SCALE GENOMIC DNA]</scope>
    <source>
        <strain evidence="12 13">JCM 9933</strain>
    </source>
</reference>
<protein>
    <submittedName>
        <fullName evidence="12">Efflux RND transporter periplasmic adaptor subunit</fullName>
    </submittedName>
</protein>
<comment type="caution">
    <text evidence="12">The sequence shown here is derived from an EMBL/GenBank/DDBJ whole genome shotgun (WGS) entry which is preliminary data.</text>
</comment>